<evidence type="ECO:0008006" key="3">
    <source>
        <dbReference type="Google" id="ProtNLM"/>
    </source>
</evidence>
<protein>
    <recommendedName>
        <fullName evidence="3">Adenylate cyclase protein</fullName>
    </recommendedName>
</protein>
<dbReference type="AlphaFoldDB" id="G6Y4I2"/>
<dbReference type="Proteomes" id="UP000002949">
    <property type="component" value="Unassembled WGS sequence"/>
</dbReference>
<reference evidence="1 2" key="1">
    <citation type="journal article" date="2012" name="J. Bacteriol.">
        <title>Draft Genome Sequence of Plant Growth-Promoting Rhizobium Mesorhizobium amorphae, Isolated from Zinc-Lead Mine Tailings.</title>
        <authorList>
            <person name="Hao X."/>
            <person name="Lin Y."/>
            <person name="Johnstone L."/>
            <person name="Baltrus D.A."/>
            <person name="Miller S.J."/>
            <person name="Wei G."/>
            <person name="Rensing C."/>
        </authorList>
    </citation>
    <scope>NUCLEOTIDE SEQUENCE [LARGE SCALE GENOMIC DNA]</scope>
    <source>
        <strain evidence="1 2">CCNWGS0123</strain>
    </source>
</reference>
<dbReference type="RefSeq" id="WP_006200278.1">
    <property type="nucleotide sequence ID" value="NZ_AGSN01000052.1"/>
</dbReference>
<dbReference type="OrthoDB" id="5342145at2"/>
<name>G6Y4I2_9HYPH</name>
<organism evidence="1 2">
    <name type="scientific">Mesorhizobium amorphae CCNWGS0123</name>
    <dbReference type="NCBI Taxonomy" id="1082933"/>
    <lineage>
        <taxon>Bacteria</taxon>
        <taxon>Pseudomonadati</taxon>
        <taxon>Pseudomonadota</taxon>
        <taxon>Alphaproteobacteria</taxon>
        <taxon>Hyphomicrobiales</taxon>
        <taxon>Phyllobacteriaceae</taxon>
        <taxon>Mesorhizobium</taxon>
    </lineage>
</organism>
<dbReference type="eggNOG" id="ENOG502Z8NV">
    <property type="taxonomic scope" value="Bacteria"/>
</dbReference>
<dbReference type="STRING" id="1082933.A6B35_00930"/>
<keyword evidence="2" id="KW-1185">Reference proteome</keyword>
<sequence>MCYLMLMETAVASDPFVASLPVFAKFESVADIDNYRPLPDGWALATADIVGSTKAIGAGRYKTVNMAGASVISALLNALGRQDLPYVFGGDGALVAFPGSALEIARNALAAVQRWVADELDLTLRAAIVPIKDIRAQGLDVRVARFQASEAAFYAMFAGGGGSWAEAEMKAGRYRIDPAPAGARPDLTGLSCRWNPIEARHGEIVSIIAIPGASRDLRGFQFLASDIIALAGRQERDGHPVPVDGPAYSLLPAGLDVEARATAPPGRRWLAKLWVMFLMTLTAVTDRFGWTIGRFDPKVYKREVASNSDFRKFDDGLKMTIDVEADVLQRIESRLKQAEEAGICNYGLHRQKSALMTCLVISPLQPDHVHFIDGADGGYAMAAASLKAKAPVR</sequence>
<dbReference type="InterPro" id="IPR021445">
    <property type="entry name" value="DUF3095"/>
</dbReference>
<proteinExistence type="predicted"/>
<dbReference type="PATRIC" id="fig|1082933.3.peg.774"/>
<evidence type="ECO:0000313" key="1">
    <source>
        <dbReference type="EMBL" id="EHH13405.1"/>
    </source>
</evidence>
<accession>G6Y4I2</accession>
<dbReference type="Pfam" id="PF11294">
    <property type="entry name" value="DUF3095"/>
    <property type="match status" value="1"/>
</dbReference>
<dbReference type="EMBL" id="AGSN01000052">
    <property type="protein sequence ID" value="EHH13405.1"/>
    <property type="molecule type" value="Genomic_DNA"/>
</dbReference>
<dbReference type="KEGG" id="mamo:A6B35_00930"/>
<evidence type="ECO:0000313" key="2">
    <source>
        <dbReference type="Proteomes" id="UP000002949"/>
    </source>
</evidence>
<gene>
    <name evidence="1" type="ORF">MEA186_04204</name>
</gene>